<proteinExistence type="predicted"/>
<evidence type="ECO:0000313" key="3">
    <source>
        <dbReference type="Proteomes" id="UP000315400"/>
    </source>
</evidence>
<dbReference type="AlphaFoldDB" id="A0A540VM05"/>
<gene>
    <name evidence="2" type="ORF">FKY71_15875</name>
</gene>
<dbReference type="EMBL" id="VIFK01000296">
    <property type="protein sequence ID" value="TQE97797.1"/>
    <property type="molecule type" value="Genomic_DNA"/>
</dbReference>
<comment type="caution">
    <text evidence="2">The sequence shown here is derived from an EMBL/GenBank/DDBJ whole genome shotgun (WGS) entry which is preliminary data.</text>
</comment>
<dbReference type="Proteomes" id="UP000315400">
    <property type="component" value="Unassembled WGS sequence"/>
</dbReference>
<name>A0A540VM05_9GAMM</name>
<accession>A0A540VM05</accession>
<protein>
    <recommendedName>
        <fullName evidence="1">DUF5615 domain-containing protein</fullName>
    </recommendedName>
</protein>
<organism evidence="2 3">
    <name type="scientific">Spiribacter salinus</name>
    <dbReference type="NCBI Taxonomy" id="1335746"/>
    <lineage>
        <taxon>Bacteria</taxon>
        <taxon>Pseudomonadati</taxon>
        <taxon>Pseudomonadota</taxon>
        <taxon>Gammaproteobacteria</taxon>
        <taxon>Chromatiales</taxon>
        <taxon>Ectothiorhodospiraceae</taxon>
        <taxon>Spiribacter</taxon>
    </lineage>
</organism>
<feature type="domain" description="DUF5615" evidence="1">
    <location>
        <begin position="1"/>
        <end position="109"/>
    </location>
</feature>
<sequence length="129" mass="14092">MRFLLDQGVPQTSVDLLNARNMKAEHVSRLGMSRSGDAEILQHARDHGFVVVTLDADFHTLLALSGASAPSVIRVRVQGLDAGKFTDTMMVILPDIAESIERGAAVTVTATRIRIRHLPIKASDYQNTQ</sequence>
<reference evidence="2 3" key="1">
    <citation type="submission" date="2019-06" db="EMBL/GenBank/DDBJ databases">
        <title>Metagenome assembled Genome of Spiribacter salinus SL48-SHIP from the microbial mat of Salt Lake 48 (Novosibirsk region, Russia).</title>
        <authorList>
            <person name="Shipova A."/>
            <person name="Rozanov A.S."/>
            <person name="Bryanskaya A.V."/>
            <person name="Peltek S.E."/>
        </authorList>
    </citation>
    <scope>NUCLEOTIDE SEQUENCE [LARGE SCALE GENOMIC DNA]</scope>
    <source>
        <strain evidence="2">SL48-SHIP-2</strain>
    </source>
</reference>
<dbReference type="Pfam" id="PF18480">
    <property type="entry name" value="DUF5615"/>
    <property type="match status" value="1"/>
</dbReference>
<evidence type="ECO:0000313" key="2">
    <source>
        <dbReference type="EMBL" id="TQE97797.1"/>
    </source>
</evidence>
<dbReference type="InterPro" id="IPR041049">
    <property type="entry name" value="DUF5615"/>
</dbReference>
<evidence type="ECO:0000259" key="1">
    <source>
        <dbReference type="Pfam" id="PF18480"/>
    </source>
</evidence>